<gene>
    <name evidence="2" type="ORF">H0A36_23550</name>
</gene>
<dbReference type="Gene3D" id="3.10.450.40">
    <property type="match status" value="1"/>
</dbReference>
<name>A0A853I524_9GAMM</name>
<evidence type="ECO:0000313" key="2">
    <source>
        <dbReference type="EMBL" id="NYZ69000.1"/>
    </source>
</evidence>
<dbReference type="Pfam" id="PF04965">
    <property type="entry name" value="GPW_gp25"/>
    <property type="match status" value="1"/>
</dbReference>
<organism evidence="2 3">
    <name type="scientific">Spartinivicinus marinus</name>
    <dbReference type="NCBI Taxonomy" id="2994442"/>
    <lineage>
        <taxon>Bacteria</taxon>
        <taxon>Pseudomonadati</taxon>
        <taxon>Pseudomonadota</taxon>
        <taxon>Gammaproteobacteria</taxon>
        <taxon>Oceanospirillales</taxon>
        <taxon>Zooshikellaceae</taxon>
        <taxon>Spartinivicinus</taxon>
    </lineage>
</organism>
<proteinExistence type="predicted"/>
<protein>
    <submittedName>
        <fullName evidence="2">GPW/gp25 family protein</fullName>
    </submittedName>
</protein>
<dbReference type="RefSeq" id="WP_180571000.1">
    <property type="nucleotide sequence ID" value="NZ_JACCKB010000056.1"/>
</dbReference>
<reference evidence="2 3" key="1">
    <citation type="submission" date="2020-07" db="EMBL/GenBank/DDBJ databases">
        <title>Endozoicomonas sp. nov., isolated from sediment.</title>
        <authorList>
            <person name="Gu T."/>
        </authorList>
    </citation>
    <scope>NUCLEOTIDE SEQUENCE [LARGE SCALE GENOMIC DNA]</scope>
    <source>
        <strain evidence="2 3">SM1973</strain>
    </source>
</reference>
<dbReference type="InterPro" id="IPR007048">
    <property type="entry name" value="IraD/Gp25-like"/>
</dbReference>
<evidence type="ECO:0000313" key="3">
    <source>
        <dbReference type="Proteomes" id="UP000569732"/>
    </source>
</evidence>
<keyword evidence="3" id="KW-1185">Reference proteome</keyword>
<dbReference type="EMBL" id="JACCKB010000056">
    <property type="protein sequence ID" value="NYZ69000.1"/>
    <property type="molecule type" value="Genomic_DNA"/>
</dbReference>
<dbReference type="AlphaFoldDB" id="A0A853I524"/>
<comment type="caution">
    <text evidence="2">The sequence shown here is derived from an EMBL/GenBank/DDBJ whole genome shotgun (WGS) entry which is preliminary data.</text>
</comment>
<evidence type="ECO:0000259" key="1">
    <source>
        <dbReference type="Pfam" id="PF04965"/>
    </source>
</evidence>
<feature type="domain" description="IraD/Gp25-like" evidence="1">
    <location>
        <begin position="14"/>
        <end position="96"/>
    </location>
</feature>
<sequence>MHGIDRVTGKRLKGHAHLKQSIQDILTTPIGSRIMRRDYGSRLFELIDAPINPETITDIYAATAEALDRWEPRFRLEQIQVHDIRGGQVTVTLSGEYRPDGQLITLEGLIL</sequence>
<dbReference type="Proteomes" id="UP000569732">
    <property type="component" value="Unassembled WGS sequence"/>
</dbReference>
<accession>A0A853I524</accession>
<dbReference type="SUPFAM" id="SSF160719">
    <property type="entry name" value="gpW/gp25-like"/>
    <property type="match status" value="1"/>
</dbReference>